<dbReference type="RefSeq" id="WP_326563416.1">
    <property type="nucleotide sequence ID" value="NZ_CP109071.1"/>
</dbReference>
<evidence type="ECO:0000313" key="1">
    <source>
        <dbReference type="EMBL" id="WSA30426.1"/>
    </source>
</evidence>
<dbReference type="EMBL" id="CP109071">
    <property type="protein sequence ID" value="WSA30426.1"/>
    <property type="molecule type" value="Genomic_DNA"/>
</dbReference>
<name>A0ABZ1E6L8_9ACTN</name>
<keyword evidence="2" id="KW-1185">Reference proteome</keyword>
<accession>A0ABZ1E6L8</accession>
<organism evidence="1 2">
    <name type="scientific">Micromonospora peucetia</name>
    <dbReference type="NCBI Taxonomy" id="47871"/>
    <lineage>
        <taxon>Bacteria</taxon>
        <taxon>Bacillati</taxon>
        <taxon>Actinomycetota</taxon>
        <taxon>Actinomycetes</taxon>
        <taxon>Micromonosporales</taxon>
        <taxon>Micromonosporaceae</taxon>
        <taxon>Micromonospora</taxon>
    </lineage>
</organism>
<reference evidence="1 2" key="1">
    <citation type="submission" date="2022-10" db="EMBL/GenBank/DDBJ databases">
        <title>The complete genomes of actinobacterial strains from the NBC collection.</title>
        <authorList>
            <person name="Joergensen T.S."/>
            <person name="Alvarez Arevalo M."/>
            <person name="Sterndorff E.B."/>
            <person name="Faurdal D."/>
            <person name="Vuksanovic O."/>
            <person name="Mourched A.-S."/>
            <person name="Charusanti P."/>
            <person name="Shaw S."/>
            <person name="Blin K."/>
            <person name="Weber T."/>
        </authorList>
    </citation>
    <scope>NUCLEOTIDE SEQUENCE [LARGE SCALE GENOMIC DNA]</scope>
    <source>
        <strain evidence="1 2">NBC 01809</strain>
    </source>
</reference>
<evidence type="ECO:0000313" key="2">
    <source>
        <dbReference type="Proteomes" id="UP001334804"/>
    </source>
</evidence>
<gene>
    <name evidence="1" type="ORF">OIE14_19750</name>
</gene>
<proteinExistence type="predicted"/>
<dbReference type="Proteomes" id="UP001334804">
    <property type="component" value="Chromosome"/>
</dbReference>
<protein>
    <submittedName>
        <fullName evidence="1">Uncharacterized protein</fullName>
    </submittedName>
</protein>
<sequence>MTFTQGLRLLGFDADLVPAAAAVVHVPSRRKIFQTDLPRRVGWGEAGSGYAVVHTPTFNRAIDLSPCHNPALFGPTGKSAIGSMPVVLPLEVRRSLVDGDRLMTPREDYLLNWMLFPSYRPRLNKLLKDVEVEVQEDAELLAFAAIDVMKTLVPVRNTKRVFEEYPQIRSRIAAGKNSSGASKEHRKW</sequence>